<evidence type="ECO:0000256" key="1">
    <source>
        <dbReference type="ARBA" id="ARBA00008857"/>
    </source>
</evidence>
<dbReference type="SUPFAM" id="SSF54171">
    <property type="entry name" value="DNA-binding domain"/>
    <property type="match status" value="1"/>
</dbReference>
<dbReference type="GO" id="GO:0003677">
    <property type="term" value="F:DNA binding"/>
    <property type="evidence" value="ECO:0007669"/>
    <property type="project" value="InterPro"/>
</dbReference>
<dbReference type="Gene3D" id="3.30.160.60">
    <property type="entry name" value="Classic Zinc Finger"/>
    <property type="match status" value="1"/>
</dbReference>
<proteinExistence type="inferred from homology"/>
<name>A0A376ZW87_ECOLX</name>
<evidence type="ECO:0000313" key="5">
    <source>
        <dbReference type="Proteomes" id="UP000255543"/>
    </source>
</evidence>
<organism evidence="4 5">
    <name type="scientific">Escherichia coli</name>
    <dbReference type="NCBI Taxonomy" id="562"/>
    <lineage>
        <taxon>Bacteria</taxon>
        <taxon>Pseudomonadati</taxon>
        <taxon>Pseudomonadota</taxon>
        <taxon>Gammaproteobacteria</taxon>
        <taxon>Enterobacterales</taxon>
        <taxon>Enterobacteriaceae</taxon>
        <taxon>Escherichia</taxon>
    </lineage>
</organism>
<dbReference type="EMBL" id="UGEB01000001">
    <property type="protein sequence ID" value="STK82896.1"/>
    <property type="molecule type" value="Genomic_DNA"/>
</dbReference>
<accession>A0A376ZW87</accession>
<dbReference type="InterPro" id="IPR015094">
    <property type="entry name" value="Integrase_lambda-typ_DNA-bd_N"/>
</dbReference>
<dbReference type="Pfam" id="PF09003">
    <property type="entry name" value="Arm-DNA-bind_1"/>
    <property type="match status" value="1"/>
</dbReference>
<protein>
    <submittedName>
        <fullName evidence="4">Prophage lambda integrase</fullName>
    </submittedName>
</protein>
<sequence>MSPRPRKNSTDVAGLYEKFDRRTGRVYYQYKNPVTGKFHGLGTDKGKAEKIASTANQRIAAAEAEYFMRKIDESPSATKRRGIRLKAWLIDI</sequence>
<dbReference type="Proteomes" id="UP000255543">
    <property type="component" value="Unassembled WGS sequence"/>
</dbReference>
<feature type="domain" description="Integrase lambda-type N-terminal DNA-binding" evidence="3">
    <location>
        <begin position="1"/>
        <end position="65"/>
    </location>
</feature>
<comment type="similarity">
    <text evidence="1">Belongs to the 'phage' integrase family.</text>
</comment>
<reference evidence="4 5" key="1">
    <citation type="submission" date="2018-06" db="EMBL/GenBank/DDBJ databases">
        <authorList>
            <consortium name="Pathogen Informatics"/>
            <person name="Doyle S."/>
        </authorList>
    </citation>
    <scope>NUCLEOTIDE SEQUENCE [LARGE SCALE GENOMIC DNA]</scope>
    <source>
        <strain evidence="4 5">NCTC8179</strain>
    </source>
</reference>
<gene>
    <name evidence="4" type="ORF">NCTC8179_02921</name>
</gene>
<evidence type="ECO:0000256" key="2">
    <source>
        <dbReference type="ARBA" id="ARBA00022908"/>
    </source>
</evidence>
<dbReference type="InterPro" id="IPR016177">
    <property type="entry name" value="DNA-bd_dom_sf"/>
</dbReference>
<dbReference type="GO" id="GO:0008907">
    <property type="term" value="F:integrase activity"/>
    <property type="evidence" value="ECO:0007669"/>
    <property type="project" value="InterPro"/>
</dbReference>
<dbReference type="AlphaFoldDB" id="A0A376ZW87"/>
<keyword evidence="2" id="KW-0229">DNA integration</keyword>
<evidence type="ECO:0000259" key="3">
    <source>
        <dbReference type="Pfam" id="PF09003"/>
    </source>
</evidence>
<evidence type="ECO:0000313" key="4">
    <source>
        <dbReference type="EMBL" id="STK82896.1"/>
    </source>
</evidence>